<feature type="region of interest" description="Disordered" evidence="1">
    <location>
        <begin position="44"/>
        <end position="66"/>
    </location>
</feature>
<feature type="compositionally biased region" description="Basic and acidic residues" evidence="1">
    <location>
        <begin position="1"/>
        <end position="14"/>
    </location>
</feature>
<sequence>MRACGRELQTDRQPKGFGKRRRRSINAFRCMACQIRRVETVEANRSGPWPDNPMAMQRHRSTGGAPSWMNASAIRIGSFVSRGGVGRDAVVTDSKRGRSSQGRGLGNRDESSNLRCHSPNRSVNEPAAMIRNHKPSRWKFRGSDDFRLRLLCPTDRCGRMGRRR</sequence>
<organism evidence="2 3">
    <name type="scientific">Crateriforma conspicua</name>
    <dbReference type="NCBI Taxonomy" id="2527996"/>
    <lineage>
        <taxon>Bacteria</taxon>
        <taxon>Pseudomonadati</taxon>
        <taxon>Planctomycetota</taxon>
        <taxon>Planctomycetia</taxon>
        <taxon>Planctomycetales</taxon>
        <taxon>Planctomycetaceae</taxon>
        <taxon>Crateriforma</taxon>
    </lineage>
</organism>
<gene>
    <name evidence="2" type="ORF">V7x_17380</name>
</gene>
<evidence type="ECO:0000313" key="2">
    <source>
        <dbReference type="EMBL" id="TWU66180.1"/>
    </source>
</evidence>
<proteinExistence type="predicted"/>
<reference evidence="2 3" key="1">
    <citation type="submission" date="2019-02" db="EMBL/GenBank/DDBJ databases">
        <title>Deep-cultivation of Planctomycetes and their phenomic and genomic characterization uncovers novel biology.</title>
        <authorList>
            <person name="Wiegand S."/>
            <person name="Jogler M."/>
            <person name="Boedeker C."/>
            <person name="Pinto D."/>
            <person name="Vollmers J."/>
            <person name="Rivas-Marin E."/>
            <person name="Kohn T."/>
            <person name="Peeters S.H."/>
            <person name="Heuer A."/>
            <person name="Rast P."/>
            <person name="Oberbeckmann S."/>
            <person name="Bunk B."/>
            <person name="Jeske O."/>
            <person name="Meyerdierks A."/>
            <person name="Storesund J.E."/>
            <person name="Kallscheuer N."/>
            <person name="Luecker S."/>
            <person name="Lage O.M."/>
            <person name="Pohl T."/>
            <person name="Merkel B.J."/>
            <person name="Hornburger P."/>
            <person name="Mueller R.-W."/>
            <person name="Bruemmer F."/>
            <person name="Labrenz M."/>
            <person name="Spormann A.M."/>
            <person name="Op Den Camp H."/>
            <person name="Overmann J."/>
            <person name="Amann R."/>
            <person name="Jetten M.S.M."/>
            <person name="Mascher T."/>
            <person name="Medema M.H."/>
            <person name="Devos D.P."/>
            <person name="Kaster A.-K."/>
            <person name="Ovreas L."/>
            <person name="Rohde M."/>
            <person name="Galperin M.Y."/>
            <person name="Jogler C."/>
        </authorList>
    </citation>
    <scope>NUCLEOTIDE SEQUENCE [LARGE SCALE GENOMIC DNA]</scope>
    <source>
        <strain evidence="2 3">V7</strain>
    </source>
</reference>
<feature type="region of interest" description="Disordered" evidence="1">
    <location>
        <begin position="1"/>
        <end position="20"/>
    </location>
</feature>
<dbReference type="Proteomes" id="UP000316476">
    <property type="component" value="Unassembled WGS sequence"/>
</dbReference>
<comment type="caution">
    <text evidence="2">The sequence shown here is derived from an EMBL/GenBank/DDBJ whole genome shotgun (WGS) entry which is preliminary data.</text>
</comment>
<dbReference type="AlphaFoldDB" id="A0A5C6FXX5"/>
<feature type="region of interest" description="Disordered" evidence="1">
    <location>
        <begin position="90"/>
        <end position="125"/>
    </location>
</feature>
<feature type="compositionally biased region" description="Polar residues" evidence="1">
    <location>
        <begin position="113"/>
        <end position="123"/>
    </location>
</feature>
<name>A0A5C6FXX5_9PLAN</name>
<protein>
    <submittedName>
        <fullName evidence="2">Uncharacterized protein</fullName>
    </submittedName>
</protein>
<dbReference type="EMBL" id="SJPZ01000001">
    <property type="protein sequence ID" value="TWU66180.1"/>
    <property type="molecule type" value="Genomic_DNA"/>
</dbReference>
<accession>A0A5C6FXX5</accession>
<evidence type="ECO:0000256" key="1">
    <source>
        <dbReference type="SAM" id="MobiDB-lite"/>
    </source>
</evidence>
<evidence type="ECO:0000313" key="3">
    <source>
        <dbReference type="Proteomes" id="UP000316476"/>
    </source>
</evidence>